<keyword evidence="2" id="KW-1185">Reference proteome</keyword>
<name>A0A4Y2JH63_ARAVE</name>
<organism evidence="1 2">
    <name type="scientific">Araneus ventricosus</name>
    <name type="common">Orbweaver spider</name>
    <name type="synonym">Epeira ventricosa</name>
    <dbReference type="NCBI Taxonomy" id="182803"/>
    <lineage>
        <taxon>Eukaryota</taxon>
        <taxon>Metazoa</taxon>
        <taxon>Ecdysozoa</taxon>
        <taxon>Arthropoda</taxon>
        <taxon>Chelicerata</taxon>
        <taxon>Arachnida</taxon>
        <taxon>Araneae</taxon>
        <taxon>Araneomorphae</taxon>
        <taxon>Entelegynae</taxon>
        <taxon>Araneoidea</taxon>
        <taxon>Araneidae</taxon>
        <taxon>Araneus</taxon>
    </lineage>
</organism>
<sequence>MTREMDTTNTPPRLSFRKYRMTGRLQSVIHLCKKTTLRTSNSQNLQNEVHSIVSEETFNQSSAPLLYPSREPTYLDDELLNYPLSPVSGLTVARGVPGRSERSTEGIYTPGRVTQGMKVTPLFPANTNRHGAKTVFYLMVLWFSDYRRCTFPPMNQLIQDLFPLP</sequence>
<accession>A0A4Y2JH63</accession>
<gene>
    <name evidence="1" type="ORF">AVEN_217752_1</name>
</gene>
<protein>
    <submittedName>
        <fullName evidence="1">Uncharacterized protein</fullName>
    </submittedName>
</protein>
<dbReference type="Proteomes" id="UP000499080">
    <property type="component" value="Unassembled WGS sequence"/>
</dbReference>
<dbReference type="AlphaFoldDB" id="A0A4Y2JH63"/>
<evidence type="ECO:0000313" key="2">
    <source>
        <dbReference type="Proteomes" id="UP000499080"/>
    </source>
</evidence>
<dbReference type="EMBL" id="BGPR01003461">
    <property type="protein sequence ID" value="GBM88436.1"/>
    <property type="molecule type" value="Genomic_DNA"/>
</dbReference>
<comment type="caution">
    <text evidence="1">The sequence shown here is derived from an EMBL/GenBank/DDBJ whole genome shotgun (WGS) entry which is preliminary data.</text>
</comment>
<evidence type="ECO:0000313" key="1">
    <source>
        <dbReference type="EMBL" id="GBM88436.1"/>
    </source>
</evidence>
<reference evidence="1 2" key="1">
    <citation type="journal article" date="2019" name="Sci. Rep.">
        <title>Orb-weaving spider Araneus ventricosus genome elucidates the spidroin gene catalogue.</title>
        <authorList>
            <person name="Kono N."/>
            <person name="Nakamura H."/>
            <person name="Ohtoshi R."/>
            <person name="Moran D.A.P."/>
            <person name="Shinohara A."/>
            <person name="Yoshida Y."/>
            <person name="Fujiwara M."/>
            <person name="Mori M."/>
            <person name="Tomita M."/>
            <person name="Arakawa K."/>
        </authorList>
    </citation>
    <scope>NUCLEOTIDE SEQUENCE [LARGE SCALE GENOMIC DNA]</scope>
</reference>
<proteinExistence type="predicted"/>